<dbReference type="InterPro" id="IPR014925">
    <property type="entry name" value="CGGC_dom"/>
</dbReference>
<feature type="domain" description="CGGC" evidence="1">
    <location>
        <begin position="13"/>
        <end position="117"/>
    </location>
</feature>
<sequence length="156" mass="18084">MTYKYFAMQKKIRIGIIICDRYRNCTGGKCFRSLQNREGAFDIYLKEEKVEIAGYTSCGGCPGGNIEYAPEEMKKNGATVIHFATGFVVGYPPCPYIAHFKRFIEEKYNMKVVVGTHPIPEKYYLTHKALKTWNTPEWQEFIRPTLTDEKTRLAYN</sequence>
<protein>
    <submittedName>
        <fullName evidence="2">Metal-binding protein-like protein</fullName>
    </submittedName>
</protein>
<evidence type="ECO:0000313" key="2">
    <source>
        <dbReference type="EMBL" id="VAW29838.1"/>
    </source>
</evidence>
<accession>A0A3B0UGX8</accession>
<gene>
    <name evidence="2" type="ORF">MNBD_BACTEROID07-335</name>
</gene>
<proteinExistence type="predicted"/>
<dbReference type="SMART" id="SM01078">
    <property type="entry name" value="CGGC"/>
    <property type="match status" value="1"/>
</dbReference>
<organism evidence="2">
    <name type="scientific">hydrothermal vent metagenome</name>
    <dbReference type="NCBI Taxonomy" id="652676"/>
    <lineage>
        <taxon>unclassified sequences</taxon>
        <taxon>metagenomes</taxon>
        <taxon>ecological metagenomes</taxon>
    </lineage>
</organism>
<dbReference type="EMBL" id="UOET01000435">
    <property type="protein sequence ID" value="VAW29838.1"/>
    <property type="molecule type" value="Genomic_DNA"/>
</dbReference>
<reference evidence="2" key="1">
    <citation type="submission" date="2018-06" db="EMBL/GenBank/DDBJ databases">
        <authorList>
            <person name="Zhirakovskaya E."/>
        </authorList>
    </citation>
    <scope>NUCLEOTIDE SEQUENCE</scope>
</reference>
<dbReference type="AlphaFoldDB" id="A0A3B0UGX8"/>
<dbReference type="Pfam" id="PF08821">
    <property type="entry name" value="CGGC"/>
    <property type="match status" value="1"/>
</dbReference>
<evidence type="ECO:0000259" key="1">
    <source>
        <dbReference type="SMART" id="SM01078"/>
    </source>
</evidence>
<name>A0A3B0UGX8_9ZZZZ</name>